<sequence>MQSLASVNSAFAGTGVVARAAARRAAAARVNVQASFFKTSTATKPAKTPAKTVGNAKKASKQSSGKVLTAGKDIKATQFTADLGFTKKRIALGFTKSNELFVGRAAMLGVAIAIVGEILTGAGPLAQLGYELHESVFDVEAEILFIIAFNLVRSGQRCGRCFDITAVLGTWIGPHMLVLEIAAFLPAKGRFVADEEELEERPKGPLQDPRISILEPKKFFGFSGFGQFSKENELFVGRVAQLGFASALIGEAVTGKGILGQLGLETGLPLNEIEPLLGAFIFFLLFAAINPGSGKFVDEK</sequence>
<reference evidence="5" key="2">
    <citation type="submission" date="2020-11" db="EMBL/GenBank/DDBJ databases">
        <title>Chlorella ohadii genome sequencing and assembly.</title>
        <authorList>
            <person name="Murik O."/>
            <person name="Treves H."/>
            <person name="Kedem I."/>
            <person name="Shotland Y."/>
            <person name="Kaplan A."/>
        </authorList>
    </citation>
    <scope>NUCLEOTIDE SEQUENCE</scope>
    <source>
        <strain evidence="5">1</strain>
    </source>
</reference>
<gene>
    <name evidence="5" type="ORF">COHA_007605</name>
</gene>
<evidence type="ECO:0000256" key="3">
    <source>
        <dbReference type="ARBA" id="ARBA00022989"/>
    </source>
</evidence>
<dbReference type="EMBL" id="MK086146">
    <property type="protein sequence ID" value="QFB70708.1"/>
    <property type="molecule type" value="mRNA"/>
</dbReference>
<protein>
    <submittedName>
        <fullName evidence="6">Chloroplast photosystem II 22 kDa protein 4</fullName>
    </submittedName>
</protein>
<evidence type="ECO:0000256" key="1">
    <source>
        <dbReference type="ARBA" id="ARBA00004141"/>
    </source>
</evidence>
<dbReference type="GO" id="GO:0016020">
    <property type="term" value="C:membrane"/>
    <property type="evidence" value="ECO:0007669"/>
    <property type="project" value="UniProtKB-SubCell"/>
</dbReference>
<dbReference type="EMBL" id="JADXDR010000122">
    <property type="protein sequence ID" value="KAI7838597.1"/>
    <property type="molecule type" value="Genomic_DNA"/>
</dbReference>
<reference evidence="6" key="1">
    <citation type="submission" date="2018-10" db="EMBL/GenBank/DDBJ databases">
        <title>Exploiting genes from Chlorella ohadii, highly resistant to photodamage, to reduce photoinhibition in Arabidopsis thaliana.</title>
        <authorList>
            <person name="Murik O."/>
            <person name="Kaplan A."/>
        </authorList>
    </citation>
    <scope>NUCLEOTIDE SEQUENCE</scope>
    <source>
        <strain evidence="6">1</strain>
    </source>
</reference>
<keyword evidence="4" id="KW-0472">Membrane</keyword>
<dbReference type="SUPFAM" id="SSF103511">
    <property type="entry name" value="Chlorophyll a-b binding protein"/>
    <property type="match status" value="2"/>
</dbReference>
<keyword evidence="3" id="KW-1133">Transmembrane helix</keyword>
<keyword evidence="2" id="KW-0812">Transmembrane</keyword>
<dbReference type="Gene3D" id="1.10.3460.10">
    <property type="entry name" value="Chlorophyll a/b binding protein domain"/>
    <property type="match status" value="2"/>
</dbReference>
<evidence type="ECO:0000313" key="7">
    <source>
        <dbReference type="Proteomes" id="UP001205105"/>
    </source>
</evidence>
<dbReference type="Proteomes" id="UP001205105">
    <property type="component" value="Unassembled WGS sequence"/>
</dbReference>
<dbReference type="PANTHER" id="PTHR14154">
    <property type="entry name" value="UPF0041 BRAIN PROTEIN 44-RELATED"/>
    <property type="match status" value="1"/>
</dbReference>
<evidence type="ECO:0000256" key="4">
    <source>
        <dbReference type="ARBA" id="ARBA00023136"/>
    </source>
</evidence>
<name>A0A5P4NCF0_9CHLO</name>
<evidence type="ECO:0000313" key="6">
    <source>
        <dbReference type="EMBL" id="QFB70708.1"/>
    </source>
</evidence>
<dbReference type="AlphaFoldDB" id="A0A5P4NCF0"/>
<accession>A0A5P4NCF0</accession>
<proteinExistence type="evidence at transcript level"/>
<evidence type="ECO:0000256" key="2">
    <source>
        <dbReference type="ARBA" id="ARBA00022692"/>
    </source>
</evidence>
<dbReference type="OrthoDB" id="48883at2759"/>
<organism evidence="6">
    <name type="scientific">Chlorella ohadii</name>
    <dbReference type="NCBI Taxonomy" id="2649997"/>
    <lineage>
        <taxon>Eukaryota</taxon>
        <taxon>Viridiplantae</taxon>
        <taxon>Chlorophyta</taxon>
        <taxon>core chlorophytes</taxon>
        <taxon>Trebouxiophyceae</taxon>
        <taxon>Chlorellales</taxon>
        <taxon>Chlorellaceae</taxon>
        <taxon>Chlorella clade</taxon>
        <taxon>Chlorella</taxon>
    </lineage>
</organism>
<comment type="subcellular location">
    <subcellularLocation>
        <location evidence="1">Membrane</location>
        <topology evidence="1">Multi-pass membrane protein</topology>
    </subcellularLocation>
</comment>
<evidence type="ECO:0000313" key="5">
    <source>
        <dbReference type="EMBL" id="KAI7838597.1"/>
    </source>
</evidence>
<keyword evidence="7" id="KW-1185">Reference proteome</keyword>